<dbReference type="Proteomes" id="UP000030512">
    <property type="component" value="Chromosome"/>
</dbReference>
<dbReference type="InterPro" id="IPR040079">
    <property type="entry name" value="Glutathione_S-Trfase"/>
</dbReference>
<dbReference type="Gene3D" id="3.40.30.10">
    <property type="entry name" value="Glutaredoxin"/>
    <property type="match status" value="1"/>
</dbReference>
<evidence type="ECO:0000256" key="2">
    <source>
        <dbReference type="ARBA" id="ARBA00022679"/>
    </source>
</evidence>
<dbReference type="SUPFAM" id="SSF52833">
    <property type="entry name" value="Thioredoxin-like"/>
    <property type="match status" value="1"/>
</dbReference>
<dbReference type="PANTHER" id="PTHR44051">
    <property type="entry name" value="GLUTATHIONE S-TRANSFERASE-RELATED"/>
    <property type="match status" value="1"/>
</dbReference>
<evidence type="ECO:0008006" key="8">
    <source>
        <dbReference type="Google" id="ProtNLM"/>
    </source>
</evidence>
<evidence type="ECO:0000313" key="6">
    <source>
        <dbReference type="EMBL" id="AMK78794.1"/>
    </source>
</evidence>
<protein>
    <recommendedName>
        <fullName evidence="8">Glutathione S-transferase</fullName>
    </recommendedName>
</protein>
<proteinExistence type="inferred from homology"/>
<dbReference type="GO" id="GO:0016740">
    <property type="term" value="F:transferase activity"/>
    <property type="evidence" value="ECO:0007669"/>
    <property type="project" value="UniProtKB-KW"/>
</dbReference>
<dbReference type="KEGG" id="mdn:JT25_020260"/>
<dbReference type="Pfam" id="PF00043">
    <property type="entry name" value="GST_C"/>
    <property type="match status" value="1"/>
</dbReference>
<evidence type="ECO:0000259" key="4">
    <source>
        <dbReference type="PROSITE" id="PS50404"/>
    </source>
</evidence>
<dbReference type="InterPro" id="IPR004045">
    <property type="entry name" value="Glutathione_S-Trfase_N"/>
</dbReference>
<dbReference type="PROSITE" id="PS50405">
    <property type="entry name" value="GST_CTER"/>
    <property type="match status" value="1"/>
</dbReference>
<dbReference type="SFLD" id="SFLDS00019">
    <property type="entry name" value="Glutathione_Transferase_(cytos"/>
    <property type="match status" value="1"/>
</dbReference>
<sequence length="214" mass="24788">MIKIWGRRSAYNVQKVLWTIGELGLAYQHIDASGSAGGLDQPDFLAMNPHGRIPVLVDDNLTVWESNSIVRYLCANYSRDHLWAEAPAKRSLAERWMDWELATLQPDFLDLFWGFYRTPEALRDQQKIQHASLRCQKHFALLDAHLAEQAFVAGDAFSMGDIPVATSLYRYFEMGTPTPEIPNVRRWYGALFERKAFREYIMTSFDELYARQTF</sequence>
<dbReference type="InterPro" id="IPR036282">
    <property type="entry name" value="Glutathione-S-Trfase_C_sf"/>
</dbReference>
<evidence type="ECO:0000259" key="5">
    <source>
        <dbReference type="PROSITE" id="PS50405"/>
    </source>
</evidence>
<dbReference type="SFLD" id="SFLDG00358">
    <property type="entry name" value="Main_(cytGST)"/>
    <property type="match status" value="1"/>
</dbReference>
<dbReference type="InterPro" id="IPR010987">
    <property type="entry name" value="Glutathione-S-Trfase_C-like"/>
</dbReference>
<dbReference type="PROSITE" id="PS50404">
    <property type="entry name" value="GST_NTER"/>
    <property type="match status" value="1"/>
</dbReference>
<feature type="domain" description="GST C-terminal" evidence="5">
    <location>
        <begin position="86"/>
        <end position="212"/>
    </location>
</feature>
<gene>
    <name evidence="6" type="ORF">JT25_020260</name>
</gene>
<name>A0A140E5X0_9GAMM</name>
<keyword evidence="7" id="KW-1185">Reference proteome</keyword>
<dbReference type="STRING" id="1538553.JT25_020260"/>
<dbReference type="SFLD" id="SFLDG01150">
    <property type="entry name" value="Main.1:_Beta-like"/>
    <property type="match status" value="1"/>
</dbReference>
<reference evidence="6 7" key="1">
    <citation type="journal article" date="2015" name="Environ. Microbiol.">
        <title>Methane oxidation coupled to nitrate reduction under hypoxia by the Gammaproteobacterium Methylomonas denitrificans, sp. nov. type strain FJG1.</title>
        <authorList>
            <person name="Kits K.D."/>
            <person name="Klotz M.G."/>
            <person name="Stein L.Y."/>
        </authorList>
    </citation>
    <scope>NUCLEOTIDE SEQUENCE [LARGE SCALE GENOMIC DNA]</scope>
    <source>
        <strain evidence="6 7">FJG1</strain>
    </source>
</reference>
<dbReference type="RefSeq" id="WP_036273917.1">
    <property type="nucleotide sequence ID" value="NZ_CP014476.1"/>
</dbReference>
<dbReference type="PANTHER" id="PTHR44051:SF19">
    <property type="entry name" value="DISULFIDE-BOND OXIDOREDUCTASE YFCG"/>
    <property type="match status" value="1"/>
</dbReference>
<feature type="domain" description="GST N-terminal" evidence="4">
    <location>
        <begin position="1"/>
        <end position="81"/>
    </location>
</feature>
<organism evidence="6 7">
    <name type="scientific">Methylomonas denitrificans</name>
    <dbReference type="NCBI Taxonomy" id="1538553"/>
    <lineage>
        <taxon>Bacteria</taxon>
        <taxon>Pseudomonadati</taxon>
        <taxon>Pseudomonadota</taxon>
        <taxon>Gammaproteobacteria</taxon>
        <taxon>Methylococcales</taxon>
        <taxon>Methylococcaceae</taxon>
        <taxon>Methylomonas</taxon>
    </lineage>
</organism>
<evidence type="ECO:0000256" key="1">
    <source>
        <dbReference type="ARBA" id="ARBA00007409"/>
    </source>
</evidence>
<dbReference type="InterPro" id="IPR004046">
    <property type="entry name" value="GST_C"/>
</dbReference>
<accession>A0A140E5X0</accession>
<dbReference type="FunFam" id="3.40.30.10:FF:000039">
    <property type="entry name" value="Glutathione S-transferase domain"/>
    <property type="match status" value="1"/>
</dbReference>
<evidence type="ECO:0000313" key="7">
    <source>
        <dbReference type="Proteomes" id="UP000030512"/>
    </source>
</evidence>
<dbReference type="SUPFAM" id="SSF47616">
    <property type="entry name" value="GST C-terminal domain-like"/>
    <property type="match status" value="1"/>
</dbReference>
<dbReference type="AlphaFoldDB" id="A0A140E5X0"/>
<dbReference type="EMBL" id="CP014476">
    <property type="protein sequence ID" value="AMK78794.1"/>
    <property type="molecule type" value="Genomic_DNA"/>
</dbReference>
<evidence type="ECO:0000256" key="3">
    <source>
        <dbReference type="RuleBase" id="RU003494"/>
    </source>
</evidence>
<keyword evidence="2" id="KW-0808">Transferase</keyword>
<dbReference type="OrthoDB" id="9797500at2"/>
<comment type="similarity">
    <text evidence="1 3">Belongs to the GST superfamily.</text>
</comment>
<dbReference type="Pfam" id="PF02798">
    <property type="entry name" value="GST_N"/>
    <property type="match status" value="1"/>
</dbReference>
<dbReference type="Gene3D" id="1.20.1050.10">
    <property type="match status" value="1"/>
</dbReference>
<dbReference type="InterPro" id="IPR036249">
    <property type="entry name" value="Thioredoxin-like_sf"/>
</dbReference>
<dbReference type="CDD" id="cd03047">
    <property type="entry name" value="GST_N_2"/>
    <property type="match status" value="1"/>
</dbReference>